<dbReference type="InParanoid" id="H1XW14"/>
<dbReference type="AlphaFoldDB" id="H1XW14"/>
<dbReference type="EMBL" id="CM001402">
    <property type="protein sequence ID" value="EHO41786.1"/>
    <property type="molecule type" value="Genomic_DNA"/>
</dbReference>
<sequence>MAVQSDGIEYESGVICLPIHSGAEFYFWGCLKSQRHCIFIKFFFPSPPLIPPLPKIGRGGKGVRAIVKLSLFLHIYTLDVAFETPSSHAHL</sequence>
<dbReference type="PaxDb" id="880073-Calab_2176"/>
<evidence type="ECO:0000313" key="2">
    <source>
        <dbReference type="Proteomes" id="UP000004671"/>
    </source>
</evidence>
<name>H1XW14_CALAY</name>
<accession>H1XW14</accession>
<dbReference type="Proteomes" id="UP000004671">
    <property type="component" value="Chromosome"/>
</dbReference>
<proteinExistence type="predicted"/>
<keyword evidence="2" id="KW-1185">Reference proteome</keyword>
<protein>
    <submittedName>
        <fullName evidence="1">Uncharacterized protein</fullName>
    </submittedName>
</protein>
<reference evidence="1 2" key="1">
    <citation type="submission" date="2011-09" db="EMBL/GenBank/DDBJ databases">
        <title>The permanent draft genome of Caldithrix abyssi DSM 13497.</title>
        <authorList>
            <consortium name="US DOE Joint Genome Institute (JGI-PGF)"/>
            <person name="Lucas S."/>
            <person name="Han J."/>
            <person name="Lapidus A."/>
            <person name="Bruce D."/>
            <person name="Goodwin L."/>
            <person name="Pitluck S."/>
            <person name="Peters L."/>
            <person name="Kyrpides N."/>
            <person name="Mavromatis K."/>
            <person name="Ivanova N."/>
            <person name="Mikhailova N."/>
            <person name="Chertkov O."/>
            <person name="Detter J.C."/>
            <person name="Tapia R."/>
            <person name="Han C."/>
            <person name="Land M."/>
            <person name="Hauser L."/>
            <person name="Markowitz V."/>
            <person name="Cheng J.-F."/>
            <person name="Hugenholtz P."/>
            <person name="Woyke T."/>
            <person name="Wu D."/>
            <person name="Spring S."/>
            <person name="Brambilla E."/>
            <person name="Klenk H.-P."/>
            <person name="Eisen J.A."/>
        </authorList>
    </citation>
    <scope>NUCLEOTIDE SEQUENCE [LARGE SCALE GENOMIC DNA]</scope>
    <source>
        <strain evidence="1 2">DSM 13497</strain>
    </source>
</reference>
<gene>
    <name evidence="1" type="ORF">Calab_2176</name>
</gene>
<organism evidence="1 2">
    <name type="scientific">Caldithrix abyssi DSM 13497</name>
    <dbReference type="NCBI Taxonomy" id="880073"/>
    <lineage>
        <taxon>Bacteria</taxon>
        <taxon>Pseudomonadati</taxon>
        <taxon>Calditrichota</taxon>
        <taxon>Calditrichia</taxon>
        <taxon>Calditrichales</taxon>
        <taxon>Calditrichaceae</taxon>
        <taxon>Caldithrix</taxon>
    </lineage>
</organism>
<evidence type="ECO:0000313" key="1">
    <source>
        <dbReference type="EMBL" id="EHO41786.1"/>
    </source>
</evidence>
<dbReference type="HOGENOM" id="CLU_2421395_0_0_0"/>